<dbReference type="PANTHER" id="PTHR47788">
    <property type="entry name" value="POLYA POLYMERASE"/>
    <property type="match status" value="1"/>
</dbReference>
<dbReference type="Pfam" id="PF00571">
    <property type="entry name" value="CBS"/>
    <property type="match status" value="1"/>
</dbReference>
<reference evidence="11" key="1">
    <citation type="journal article" date="2015" name="Nature">
        <title>Complex archaea that bridge the gap between prokaryotes and eukaryotes.</title>
        <authorList>
            <person name="Spang A."/>
            <person name="Saw J.H."/>
            <person name="Jorgensen S.L."/>
            <person name="Zaremba-Niedzwiedzka K."/>
            <person name="Martijn J."/>
            <person name="Lind A.E."/>
            <person name="van Eijk R."/>
            <person name="Schleper C."/>
            <person name="Guy L."/>
            <person name="Ettema T.J."/>
        </authorList>
    </citation>
    <scope>NUCLEOTIDE SEQUENCE</scope>
</reference>
<dbReference type="GO" id="GO:0046872">
    <property type="term" value="F:metal ion binding"/>
    <property type="evidence" value="ECO:0007669"/>
    <property type="project" value="UniProtKB-KW"/>
</dbReference>
<dbReference type="EMBL" id="LAZR01057463">
    <property type="protein sequence ID" value="KKK72018.1"/>
    <property type="molecule type" value="Genomic_DNA"/>
</dbReference>
<dbReference type="SMART" id="SM00116">
    <property type="entry name" value="CBS"/>
    <property type="match status" value="1"/>
</dbReference>
<evidence type="ECO:0000256" key="2">
    <source>
        <dbReference type="ARBA" id="ARBA00022555"/>
    </source>
</evidence>
<evidence type="ECO:0000256" key="1">
    <source>
        <dbReference type="ARBA" id="ARBA00001946"/>
    </source>
</evidence>
<evidence type="ECO:0000259" key="10">
    <source>
        <dbReference type="PROSITE" id="PS51371"/>
    </source>
</evidence>
<feature type="non-terminal residue" evidence="11">
    <location>
        <position position="1"/>
    </location>
</feature>
<dbReference type="InterPro" id="IPR000644">
    <property type="entry name" value="CBS_dom"/>
</dbReference>
<keyword evidence="5" id="KW-0548">Nucleotidyltransferase</keyword>
<dbReference type="Gene3D" id="3.10.580.10">
    <property type="entry name" value="CBS-domain"/>
    <property type="match status" value="1"/>
</dbReference>
<evidence type="ECO:0000313" key="11">
    <source>
        <dbReference type="EMBL" id="KKK72018.1"/>
    </source>
</evidence>
<dbReference type="InterPro" id="IPR043519">
    <property type="entry name" value="NT_sf"/>
</dbReference>
<keyword evidence="3" id="KW-0808">Transferase</keyword>
<evidence type="ECO:0000256" key="3">
    <source>
        <dbReference type="ARBA" id="ARBA00022679"/>
    </source>
</evidence>
<dbReference type="Gene3D" id="3.30.460.10">
    <property type="entry name" value="Beta Polymerase, domain 2"/>
    <property type="match status" value="1"/>
</dbReference>
<dbReference type="GO" id="GO:0016779">
    <property type="term" value="F:nucleotidyltransferase activity"/>
    <property type="evidence" value="ECO:0007669"/>
    <property type="project" value="UniProtKB-KW"/>
</dbReference>
<dbReference type="GO" id="GO:0000049">
    <property type="term" value="F:tRNA binding"/>
    <property type="evidence" value="ECO:0007669"/>
    <property type="project" value="UniProtKB-KW"/>
</dbReference>
<feature type="domain" description="CBS" evidence="10">
    <location>
        <begin position="38"/>
        <end position="94"/>
    </location>
</feature>
<dbReference type="CDD" id="cd05398">
    <property type="entry name" value="NT_ClassII-CCAase"/>
    <property type="match status" value="1"/>
</dbReference>
<protein>
    <recommendedName>
        <fullName evidence="10">CBS domain-containing protein</fullName>
    </recommendedName>
</protein>
<evidence type="ECO:0000256" key="5">
    <source>
        <dbReference type="ARBA" id="ARBA00022695"/>
    </source>
</evidence>
<gene>
    <name evidence="11" type="ORF">LCGC14_2908110</name>
</gene>
<name>A0A0F8XSU5_9ZZZZ</name>
<keyword evidence="6" id="KW-0479">Metal-binding</keyword>
<evidence type="ECO:0000256" key="9">
    <source>
        <dbReference type="ARBA" id="ARBA00022884"/>
    </source>
</evidence>
<dbReference type="Pfam" id="PF12627">
    <property type="entry name" value="PolyA_pol_RNAbd"/>
    <property type="match status" value="1"/>
</dbReference>
<dbReference type="GO" id="GO:0000166">
    <property type="term" value="F:nucleotide binding"/>
    <property type="evidence" value="ECO:0007669"/>
    <property type="project" value="UniProtKB-KW"/>
</dbReference>
<keyword evidence="4" id="KW-0819">tRNA processing</keyword>
<keyword evidence="8" id="KW-0460">Magnesium</keyword>
<accession>A0A0F8XSU5</accession>
<dbReference type="AlphaFoldDB" id="A0A0F8XSU5"/>
<dbReference type="PANTHER" id="PTHR47788:SF1">
    <property type="entry name" value="A-ADDING TRNA NUCLEOTIDYLTRANSFERASE"/>
    <property type="match status" value="1"/>
</dbReference>
<dbReference type="SUPFAM" id="SSF81301">
    <property type="entry name" value="Nucleotidyltransferase"/>
    <property type="match status" value="1"/>
</dbReference>
<dbReference type="PROSITE" id="PS51371">
    <property type="entry name" value="CBS"/>
    <property type="match status" value="1"/>
</dbReference>
<dbReference type="GO" id="GO:0008033">
    <property type="term" value="P:tRNA processing"/>
    <property type="evidence" value="ECO:0007669"/>
    <property type="project" value="UniProtKB-KW"/>
</dbReference>
<comment type="caution">
    <text evidence="11">The sequence shown here is derived from an EMBL/GenBank/DDBJ whole genome shotgun (WGS) entry which is preliminary data.</text>
</comment>
<dbReference type="SUPFAM" id="SSF54631">
    <property type="entry name" value="CBS-domain pair"/>
    <property type="match status" value="1"/>
</dbReference>
<dbReference type="Gene3D" id="1.10.3090.10">
    <property type="entry name" value="cca-adding enzyme, domain 2"/>
    <property type="match status" value="1"/>
</dbReference>
<dbReference type="InterPro" id="IPR052390">
    <property type="entry name" value="tRNA_nt/polyA_polymerase"/>
</dbReference>
<dbReference type="InterPro" id="IPR046342">
    <property type="entry name" value="CBS_dom_sf"/>
</dbReference>
<keyword evidence="9" id="KW-0694">RNA-binding</keyword>
<keyword evidence="7" id="KW-0547">Nucleotide-binding</keyword>
<proteinExistence type="predicted"/>
<dbReference type="Pfam" id="PF01743">
    <property type="entry name" value="PolyA_pol"/>
    <property type="match status" value="1"/>
</dbReference>
<evidence type="ECO:0000256" key="8">
    <source>
        <dbReference type="ARBA" id="ARBA00022842"/>
    </source>
</evidence>
<dbReference type="InterPro" id="IPR002646">
    <property type="entry name" value="PolA_pol_head_dom"/>
</dbReference>
<evidence type="ECO:0000256" key="7">
    <source>
        <dbReference type="ARBA" id="ARBA00022741"/>
    </source>
</evidence>
<comment type="cofactor">
    <cofactor evidence="1">
        <name>Mg(2+)</name>
        <dbReference type="ChEBI" id="CHEBI:18420"/>
    </cofactor>
</comment>
<dbReference type="InterPro" id="IPR032828">
    <property type="entry name" value="PolyA_RNA-bd"/>
</dbReference>
<sequence>HTGLPVIEKRRLVGIITRSNIDKAVHPGLGHSRVKGYMSTNLITITPDTSLSRIQSLMLQHNIGRLPVIEKKRMVGIVTRTDLLRILHEDMVKKPYSQYDLVPDLKKAARHNVKNLLTVRLPKDIRNLLKRVGRIGDGLNMGAYVVGGFVRDLLLRIENLDIDIVVEGNGMALAQKLAKKLGGEVNRFLEFGTAVVILPHGFKIDVATARTEFYEYPAALPKVEFTSLKQDLYRRDFTINSMAIKLNRKGSGDLIDFYGGERDLKKKVVRVLYNLSFVEDPTRIFRAVRFEQRYGFRIDPQTRGFIKNALGEGLFERLGNERMRDELILILNEKKPLAAIERMEEFRVLRYIHPDLRLNRRITRILEEIERKREEYKRMLMGEK</sequence>
<keyword evidence="2" id="KW-0820">tRNA-binding</keyword>
<evidence type="ECO:0000256" key="4">
    <source>
        <dbReference type="ARBA" id="ARBA00022694"/>
    </source>
</evidence>
<dbReference type="SUPFAM" id="SSF81891">
    <property type="entry name" value="Poly A polymerase C-terminal region-like"/>
    <property type="match status" value="1"/>
</dbReference>
<feature type="non-terminal residue" evidence="11">
    <location>
        <position position="384"/>
    </location>
</feature>
<organism evidence="11">
    <name type="scientific">marine sediment metagenome</name>
    <dbReference type="NCBI Taxonomy" id="412755"/>
    <lineage>
        <taxon>unclassified sequences</taxon>
        <taxon>metagenomes</taxon>
        <taxon>ecological metagenomes</taxon>
    </lineage>
</organism>
<evidence type="ECO:0000256" key="6">
    <source>
        <dbReference type="ARBA" id="ARBA00022723"/>
    </source>
</evidence>